<organism evidence="1 2">
    <name type="scientific">Cupriavidus necator</name>
    <name type="common">Alcaligenes eutrophus</name>
    <name type="synonym">Ralstonia eutropha</name>
    <dbReference type="NCBI Taxonomy" id="106590"/>
    <lineage>
        <taxon>Bacteria</taxon>
        <taxon>Pseudomonadati</taxon>
        <taxon>Pseudomonadota</taxon>
        <taxon>Betaproteobacteria</taxon>
        <taxon>Burkholderiales</taxon>
        <taxon>Burkholderiaceae</taxon>
        <taxon>Cupriavidus</taxon>
    </lineage>
</organism>
<reference evidence="2" key="1">
    <citation type="submission" date="2017-02" db="EMBL/GenBank/DDBJ databases">
        <title>Complete genome sequence of Cupriavidus necator strain NH9, a 3-chlorobenzoate degrader.</title>
        <authorList>
            <person name="Moriuchi R."/>
            <person name="Dohra H."/>
            <person name="Ogawa N."/>
        </authorList>
    </citation>
    <scope>NUCLEOTIDE SEQUENCE [LARGE SCALE GENOMIC DNA]</scope>
    <source>
        <strain evidence="2">NH9</strain>
    </source>
</reference>
<dbReference type="OrthoDB" id="8965015at2"/>
<evidence type="ECO:0000313" key="1">
    <source>
        <dbReference type="EMBL" id="AQV97328.1"/>
    </source>
</evidence>
<accession>A0A1U9UX78</accession>
<dbReference type="AlphaFoldDB" id="A0A1U9UX78"/>
<dbReference type="Proteomes" id="UP000189627">
    <property type="component" value="Chromosome 2"/>
</dbReference>
<sequence length="114" mass="13195">MKPRHGPQAWRRFYILDEKNRPIEVTDHDEWSRWMAENDLVFRRTLLEQSGGMVTTRFRGVSEAAPTDTPLFITRVTGLAGQDNESYGAQTLEAALEEHERIVQQLLRQLLSGR</sequence>
<gene>
    <name evidence="1" type="ORF">BJN34_26055</name>
</gene>
<proteinExistence type="predicted"/>
<dbReference type="RefSeq" id="WP_078199705.1">
    <property type="nucleotide sequence ID" value="NZ_CP017758.1"/>
</dbReference>
<evidence type="ECO:0000313" key="2">
    <source>
        <dbReference type="Proteomes" id="UP000189627"/>
    </source>
</evidence>
<dbReference type="EMBL" id="CP017758">
    <property type="protein sequence ID" value="AQV97328.1"/>
    <property type="molecule type" value="Genomic_DNA"/>
</dbReference>
<name>A0A1U9UX78_CUPNE</name>
<dbReference type="KEGG" id="cuh:BJN34_26055"/>
<protein>
    <submittedName>
        <fullName evidence="1">Uncharacterized protein</fullName>
    </submittedName>
</protein>